<dbReference type="Pfam" id="PF18826">
    <property type="entry name" value="bVLRF1"/>
    <property type="match status" value="1"/>
</dbReference>
<dbReference type="HOGENOM" id="CLU_014293_0_1_1"/>
<dbReference type="STRING" id="431595.K3WKI9"/>
<dbReference type="GO" id="GO:0005737">
    <property type="term" value="C:cytoplasm"/>
    <property type="evidence" value="ECO:0007669"/>
    <property type="project" value="UniProtKB-SubCell"/>
</dbReference>
<feature type="region of interest" description="Disordered" evidence="15">
    <location>
        <begin position="250"/>
        <end position="269"/>
    </location>
</feature>
<dbReference type="EMBL" id="GL376633">
    <property type="status" value="NOT_ANNOTATED_CDS"/>
    <property type="molecule type" value="Genomic_DNA"/>
</dbReference>
<comment type="similarity">
    <text evidence="2 14">Belongs to the ANKZF1/VMS1 family.</text>
</comment>
<evidence type="ECO:0000256" key="14">
    <source>
        <dbReference type="PROSITE-ProRule" id="PRU01389"/>
    </source>
</evidence>
<dbReference type="Proteomes" id="UP000019132">
    <property type="component" value="Unassembled WGS sequence"/>
</dbReference>
<sequence length="616" mass="68575">MGKTKATSSSERAFGRIALSDLTDARVAEWSVRAVAGDRRQFSRDAQSAATTTTAAQGEQDAVERRAIQVSLLQEGTKKLVGMRCGTCDIAAFESLQEQHAHFKTEWHCLNLKRKAKGLSIFTSEEEANDSQQQKKTKNDGNAKQDGGYASSASSSSSDASEIEDVDDVYTTTEPVVEFSDGKSVFKVYKNILPYADTEKFNPYTSLDEIRNSKFKWAVFLLRSGRFAGAIFDGEKALCHKTFQRYTVRRKQGGSQSASDNAGGKAKSAGATLRRYNETALKQDVADLLAQWSDLLKGTELIFLSSGKSDRATFFAEKPPVLQSDDPRLRRIPFATFRPTFEEVCRVRSDLSSIRFSPLTAESASPSEKSKKAVASKAKKSSAQQENETKRDLSAIAEEEKKEEVIEEVVVPLLIQLVLEGDVSKVKALELVPGSDDSDVNVVDANFMTALHHASASDSVPLVTYLLDNGANPSLLDLRNRPPYFLCSTKETRNAFRRFLADHPDEWDYTASQIPTALTSDMEQKKKEKEAEKRRRAKERKKQQKKDAAEAEQRERARQEEEERQIAAGKACDCCGKYAGKTPFLRLEYKYCSTECVNVHKRKLMSEAALRRFGGS</sequence>
<keyword evidence="12" id="KW-0175">Coiled coil</keyword>
<dbReference type="Gene3D" id="1.25.40.20">
    <property type="entry name" value="Ankyrin repeat-containing domain"/>
    <property type="match status" value="1"/>
</dbReference>
<evidence type="ECO:0000256" key="7">
    <source>
        <dbReference type="ARBA" id="ARBA00022759"/>
    </source>
</evidence>
<reference evidence="17" key="3">
    <citation type="submission" date="2015-02" db="UniProtKB">
        <authorList>
            <consortium name="EnsemblProtists"/>
        </authorList>
    </citation>
    <scope>IDENTIFICATION</scope>
    <source>
        <strain evidence="17">DAOM BR144</strain>
    </source>
</reference>
<keyword evidence="7 14" id="KW-0255">Endonuclease</keyword>
<dbReference type="InterPro" id="IPR036770">
    <property type="entry name" value="Ankyrin_rpt-contain_sf"/>
</dbReference>
<evidence type="ECO:0000256" key="10">
    <source>
        <dbReference type="ARBA" id="ARBA00022833"/>
    </source>
</evidence>
<keyword evidence="18" id="KW-1185">Reference proteome</keyword>
<dbReference type="InterPro" id="IPR041175">
    <property type="entry name" value="VLRF1/Vms1"/>
</dbReference>
<evidence type="ECO:0000256" key="11">
    <source>
        <dbReference type="ARBA" id="ARBA00023043"/>
    </source>
</evidence>
<dbReference type="EnsemblProtists" id="PYU1_T005481">
    <property type="protein sequence ID" value="PYU1_T005481"/>
    <property type="gene ID" value="PYU1_G005470"/>
</dbReference>
<dbReference type="InterPro" id="IPR002110">
    <property type="entry name" value="Ankyrin_rpt"/>
</dbReference>
<keyword evidence="4 14" id="KW-0540">Nuclease</keyword>
<evidence type="ECO:0000256" key="12">
    <source>
        <dbReference type="ARBA" id="ARBA00023054"/>
    </source>
</evidence>
<evidence type="ECO:0000256" key="15">
    <source>
        <dbReference type="SAM" id="MobiDB-lite"/>
    </source>
</evidence>
<evidence type="ECO:0000256" key="6">
    <source>
        <dbReference type="ARBA" id="ARBA00022737"/>
    </source>
</evidence>
<evidence type="ECO:0000256" key="8">
    <source>
        <dbReference type="ARBA" id="ARBA00022771"/>
    </source>
</evidence>
<evidence type="ECO:0000256" key="1">
    <source>
        <dbReference type="ARBA" id="ARBA00004496"/>
    </source>
</evidence>
<protein>
    <recommendedName>
        <fullName evidence="16">VLRF1 domain-containing protein</fullName>
    </recommendedName>
</protein>
<feature type="active site" evidence="14">
    <location>
        <position position="256"/>
    </location>
</feature>
<evidence type="ECO:0000256" key="4">
    <source>
        <dbReference type="ARBA" id="ARBA00022722"/>
    </source>
</evidence>
<evidence type="ECO:0000313" key="17">
    <source>
        <dbReference type="EnsemblProtists" id="PYU1_T005481"/>
    </source>
</evidence>
<organism evidence="17 18">
    <name type="scientific">Globisporangium ultimum (strain ATCC 200006 / CBS 805.95 / DAOM BR144)</name>
    <name type="common">Pythium ultimum</name>
    <dbReference type="NCBI Taxonomy" id="431595"/>
    <lineage>
        <taxon>Eukaryota</taxon>
        <taxon>Sar</taxon>
        <taxon>Stramenopiles</taxon>
        <taxon>Oomycota</taxon>
        <taxon>Peronosporomycetes</taxon>
        <taxon>Pythiales</taxon>
        <taxon>Pythiaceae</taxon>
        <taxon>Globisporangium</taxon>
    </lineage>
</organism>
<dbReference type="OMA" id="GPHIFMC"/>
<feature type="region of interest" description="Disordered" evidence="15">
    <location>
        <begin position="125"/>
        <end position="165"/>
    </location>
</feature>
<dbReference type="GO" id="GO:0036503">
    <property type="term" value="P:ERAD pathway"/>
    <property type="evidence" value="ECO:0007669"/>
    <property type="project" value="TreeGrafter"/>
</dbReference>
<keyword evidence="3 14" id="KW-0963">Cytoplasm</keyword>
<reference evidence="18" key="1">
    <citation type="journal article" date="2010" name="Genome Biol.">
        <title>Genome sequence of the necrotrophic plant pathogen Pythium ultimum reveals original pathogenicity mechanisms and effector repertoire.</title>
        <authorList>
            <person name="Levesque C.A."/>
            <person name="Brouwer H."/>
            <person name="Cano L."/>
            <person name="Hamilton J.P."/>
            <person name="Holt C."/>
            <person name="Huitema E."/>
            <person name="Raffaele S."/>
            <person name="Robideau G.P."/>
            <person name="Thines M."/>
            <person name="Win J."/>
            <person name="Zerillo M.M."/>
            <person name="Beakes G.W."/>
            <person name="Boore J.L."/>
            <person name="Busam D."/>
            <person name="Dumas B."/>
            <person name="Ferriera S."/>
            <person name="Fuerstenberg S.I."/>
            <person name="Gachon C.M."/>
            <person name="Gaulin E."/>
            <person name="Govers F."/>
            <person name="Grenville-Briggs L."/>
            <person name="Horner N."/>
            <person name="Hostetler J."/>
            <person name="Jiang R.H."/>
            <person name="Johnson J."/>
            <person name="Krajaejun T."/>
            <person name="Lin H."/>
            <person name="Meijer H.J."/>
            <person name="Moore B."/>
            <person name="Morris P."/>
            <person name="Phuntmart V."/>
            <person name="Puiu D."/>
            <person name="Shetty J."/>
            <person name="Stajich J.E."/>
            <person name="Tripathy S."/>
            <person name="Wawra S."/>
            <person name="van West P."/>
            <person name="Whitty B.R."/>
            <person name="Coutinho P.M."/>
            <person name="Henrissat B."/>
            <person name="Martin F."/>
            <person name="Thomas P.D."/>
            <person name="Tyler B.M."/>
            <person name="De Vries R.P."/>
            <person name="Kamoun S."/>
            <person name="Yandell M."/>
            <person name="Tisserat N."/>
            <person name="Buell C.R."/>
        </authorList>
    </citation>
    <scope>NUCLEOTIDE SEQUENCE</scope>
    <source>
        <strain evidence="18">DAOM:BR144</strain>
    </source>
</reference>
<dbReference type="PROSITE" id="PS50297">
    <property type="entry name" value="ANK_REP_REGION"/>
    <property type="match status" value="1"/>
</dbReference>
<evidence type="ECO:0000256" key="9">
    <source>
        <dbReference type="ARBA" id="ARBA00022801"/>
    </source>
</evidence>
<dbReference type="PROSITE" id="PS52044">
    <property type="entry name" value="VLRF1"/>
    <property type="match status" value="1"/>
</dbReference>
<name>K3WKI9_GLOUD</name>
<evidence type="ECO:0000256" key="13">
    <source>
        <dbReference type="PROSITE-ProRule" id="PRU00023"/>
    </source>
</evidence>
<feature type="region of interest" description="Disordered" evidence="15">
    <location>
        <begin position="41"/>
        <end position="60"/>
    </location>
</feature>
<dbReference type="InterPro" id="IPR041540">
    <property type="entry name" value="VATC"/>
</dbReference>
<reference evidence="18" key="2">
    <citation type="submission" date="2010-04" db="EMBL/GenBank/DDBJ databases">
        <authorList>
            <person name="Buell R."/>
            <person name="Hamilton J."/>
            <person name="Hostetler J."/>
        </authorList>
    </citation>
    <scope>NUCLEOTIDE SEQUENCE [LARGE SCALE GENOMIC DNA]</scope>
    <source>
        <strain evidence="18">DAOM:BR144</strain>
    </source>
</reference>
<dbReference type="GO" id="GO:0004519">
    <property type="term" value="F:endonuclease activity"/>
    <property type="evidence" value="ECO:0007669"/>
    <property type="project" value="UniProtKB-KW"/>
</dbReference>
<feature type="region of interest" description="Disordered" evidence="15">
    <location>
        <begin position="365"/>
        <end position="392"/>
    </location>
</feature>
<feature type="domain" description="VLRF1" evidence="16">
    <location>
        <begin position="213"/>
        <end position="354"/>
    </location>
</feature>
<feature type="compositionally biased region" description="Basic and acidic residues" evidence="15">
    <location>
        <begin position="545"/>
        <end position="562"/>
    </location>
</feature>
<evidence type="ECO:0000256" key="3">
    <source>
        <dbReference type="ARBA" id="ARBA00022490"/>
    </source>
</evidence>
<dbReference type="AlphaFoldDB" id="K3WKI9"/>
<dbReference type="InterPro" id="IPR047139">
    <property type="entry name" value="ANKZ1/VMS1"/>
</dbReference>
<dbReference type="InParanoid" id="K3WKI9"/>
<keyword evidence="11 13" id="KW-0040">ANK repeat</keyword>
<evidence type="ECO:0000256" key="5">
    <source>
        <dbReference type="ARBA" id="ARBA00022723"/>
    </source>
</evidence>
<comment type="subcellular location">
    <subcellularLocation>
        <location evidence="1">Cytoplasm</location>
    </subcellularLocation>
</comment>
<comment type="domain">
    <text evidence="14">The VLRF1 domain mediates binding to the 60S ribosomal subunit.</text>
</comment>
<feature type="compositionally biased region" description="Low complexity" evidence="15">
    <location>
        <begin position="150"/>
        <end position="160"/>
    </location>
</feature>
<keyword evidence="8" id="KW-0863">Zinc-finger</keyword>
<feature type="region of interest" description="Disordered" evidence="15">
    <location>
        <begin position="513"/>
        <end position="562"/>
    </location>
</feature>
<evidence type="ECO:0000313" key="18">
    <source>
        <dbReference type="Proteomes" id="UP000019132"/>
    </source>
</evidence>
<dbReference type="PROSITE" id="PS50088">
    <property type="entry name" value="ANK_REPEAT"/>
    <property type="match status" value="1"/>
</dbReference>
<dbReference type="PANTHER" id="PTHR16036">
    <property type="entry name" value="ANKYRIN REPEAT AND ZINC FINGER DOMAIN-CONTAINING PROTEIN 1"/>
    <property type="match status" value="1"/>
</dbReference>
<proteinExistence type="inferred from homology"/>
<dbReference type="PANTHER" id="PTHR16036:SF2">
    <property type="entry name" value="TRNA ENDONUCLEASE ANKZF1"/>
    <property type="match status" value="1"/>
</dbReference>
<feature type="compositionally biased region" description="Basic residues" evidence="15">
    <location>
        <begin position="534"/>
        <end position="544"/>
    </location>
</feature>
<keyword evidence="10" id="KW-0862">Zinc</keyword>
<keyword evidence="6" id="KW-0677">Repeat</keyword>
<accession>K3WKI9</accession>
<keyword evidence="9 14" id="KW-0378">Hydrolase</keyword>
<dbReference type="Pfam" id="PF18716">
    <property type="entry name" value="VATC"/>
    <property type="match status" value="1"/>
</dbReference>
<evidence type="ECO:0000259" key="16">
    <source>
        <dbReference type="PROSITE" id="PS52044"/>
    </source>
</evidence>
<dbReference type="GO" id="GO:0008270">
    <property type="term" value="F:zinc ion binding"/>
    <property type="evidence" value="ECO:0007669"/>
    <property type="project" value="UniProtKB-KW"/>
</dbReference>
<dbReference type="GO" id="GO:0016787">
    <property type="term" value="F:hydrolase activity"/>
    <property type="evidence" value="ECO:0007669"/>
    <property type="project" value="UniProtKB-KW"/>
</dbReference>
<dbReference type="SMART" id="SM00248">
    <property type="entry name" value="ANK"/>
    <property type="match status" value="1"/>
</dbReference>
<dbReference type="eggNOG" id="KOG2505">
    <property type="taxonomic scope" value="Eukaryota"/>
</dbReference>
<evidence type="ECO:0000256" key="2">
    <source>
        <dbReference type="ARBA" id="ARBA00009262"/>
    </source>
</evidence>
<dbReference type="SUPFAM" id="SSF48403">
    <property type="entry name" value="Ankyrin repeat"/>
    <property type="match status" value="1"/>
</dbReference>
<dbReference type="VEuPathDB" id="FungiDB:PYU1_G005470"/>
<feature type="repeat" description="ANK" evidence="13">
    <location>
        <begin position="446"/>
        <end position="478"/>
    </location>
</feature>
<keyword evidence="5" id="KW-0479">Metal-binding</keyword>
<feature type="compositionally biased region" description="Basic and acidic residues" evidence="15">
    <location>
        <begin position="522"/>
        <end position="533"/>
    </location>
</feature>